<evidence type="ECO:0000256" key="1">
    <source>
        <dbReference type="ARBA" id="ARBA00004533"/>
    </source>
</evidence>
<dbReference type="RefSeq" id="WP_369331886.1">
    <property type="nucleotide sequence ID" value="NZ_JAULBC010000008.1"/>
</dbReference>
<reference evidence="8 9" key="1">
    <citation type="submission" date="2023-07" db="EMBL/GenBank/DDBJ databases">
        <authorList>
            <person name="Lian W.-H."/>
        </authorList>
    </citation>
    <scope>NUCLEOTIDE SEQUENCE [LARGE SCALE GENOMIC DNA]</scope>
    <source>
        <strain evidence="8 9">SYSU DXS3180</strain>
    </source>
</reference>
<evidence type="ECO:0000313" key="9">
    <source>
        <dbReference type="Proteomes" id="UP001560573"/>
    </source>
</evidence>
<keyword evidence="7" id="KW-0812">Transmembrane</keyword>
<evidence type="ECO:0000256" key="4">
    <source>
        <dbReference type="ARBA" id="ARBA00022679"/>
    </source>
</evidence>
<keyword evidence="5 7" id="KW-0472">Membrane</keyword>
<name>A0ABV3ZKR0_9BACT</name>
<evidence type="ECO:0000256" key="5">
    <source>
        <dbReference type="ARBA" id="ARBA00023136"/>
    </source>
</evidence>
<keyword evidence="4" id="KW-0808">Transferase</keyword>
<keyword evidence="9" id="KW-1185">Reference proteome</keyword>
<comment type="subcellular location">
    <subcellularLocation>
        <location evidence="1">Cell inner membrane</location>
    </subcellularLocation>
</comment>
<dbReference type="CDD" id="cd07984">
    <property type="entry name" value="LPLAT_LABLAT-like"/>
    <property type="match status" value="1"/>
</dbReference>
<dbReference type="Proteomes" id="UP001560573">
    <property type="component" value="Unassembled WGS sequence"/>
</dbReference>
<protein>
    <submittedName>
        <fullName evidence="8">Lipid A biosynthesis acyltransferase</fullName>
    </submittedName>
</protein>
<dbReference type="Pfam" id="PF03279">
    <property type="entry name" value="Lip_A_acyltrans"/>
    <property type="match status" value="1"/>
</dbReference>
<evidence type="ECO:0000256" key="7">
    <source>
        <dbReference type="SAM" id="Phobius"/>
    </source>
</evidence>
<keyword evidence="3" id="KW-0997">Cell inner membrane</keyword>
<dbReference type="EMBL" id="JAULBC010000008">
    <property type="protein sequence ID" value="MEX6690474.1"/>
    <property type="molecule type" value="Genomic_DNA"/>
</dbReference>
<dbReference type="PANTHER" id="PTHR30606">
    <property type="entry name" value="LIPID A BIOSYNTHESIS LAUROYL ACYLTRANSFERASE"/>
    <property type="match status" value="1"/>
</dbReference>
<dbReference type="GO" id="GO:0016746">
    <property type="term" value="F:acyltransferase activity"/>
    <property type="evidence" value="ECO:0007669"/>
    <property type="project" value="UniProtKB-KW"/>
</dbReference>
<evidence type="ECO:0000256" key="3">
    <source>
        <dbReference type="ARBA" id="ARBA00022519"/>
    </source>
</evidence>
<proteinExistence type="predicted"/>
<keyword evidence="6 8" id="KW-0012">Acyltransferase</keyword>
<comment type="caution">
    <text evidence="8">The sequence shown here is derived from an EMBL/GenBank/DDBJ whole genome shotgun (WGS) entry which is preliminary data.</text>
</comment>
<feature type="transmembrane region" description="Helical" evidence="7">
    <location>
        <begin position="6"/>
        <end position="35"/>
    </location>
</feature>
<evidence type="ECO:0000313" key="8">
    <source>
        <dbReference type="EMBL" id="MEX6690474.1"/>
    </source>
</evidence>
<dbReference type="PANTHER" id="PTHR30606:SF10">
    <property type="entry name" value="PHOSPHATIDYLINOSITOL MANNOSIDE ACYLTRANSFERASE"/>
    <property type="match status" value="1"/>
</dbReference>
<accession>A0ABV3ZKR0</accession>
<keyword evidence="2" id="KW-1003">Cell membrane</keyword>
<keyword evidence="7" id="KW-1133">Transmembrane helix</keyword>
<evidence type="ECO:0000256" key="6">
    <source>
        <dbReference type="ARBA" id="ARBA00023315"/>
    </source>
</evidence>
<gene>
    <name evidence="8" type="ORF">QTN47_23380</name>
</gene>
<organism evidence="8 9">
    <name type="scientific">Danxiaibacter flavus</name>
    <dbReference type="NCBI Taxonomy" id="3049108"/>
    <lineage>
        <taxon>Bacteria</taxon>
        <taxon>Pseudomonadati</taxon>
        <taxon>Bacteroidota</taxon>
        <taxon>Chitinophagia</taxon>
        <taxon>Chitinophagales</taxon>
        <taxon>Chitinophagaceae</taxon>
        <taxon>Danxiaibacter</taxon>
    </lineage>
</organism>
<dbReference type="InterPro" id="IPR004960">
    <property type="entry name" value="LipA_acyltrans"/>
</dbReference>
<sequence>MYYVVYGLLYLFSLLPFWFMYLLSDGIYLLLYYVIKYRRDVVMGNLAVAFPDKSEEERVKIAKEFYKSFVDQFIETVKMLSMSRKELDKRFTSDYHVVNDLYSTGKNIQFHLGHCFNWEYATLAFSANITYPLVTVYMPIQNKIFNKIFYDMRSRFGGKLVAATDFRNEFRQYSRGRFGLALVADQSPGGAEHAYWTNFFGRMTAFVPGPEKGAKLNNTAIIMAGIKKKKRGYYHCELKLLTMEPRSLPNGEITREMIRFIEDGIREQPSNYLWSHKRWKIPFDQEKFGHLVV</sequence>
<evidence type="ECO:0000256" key="2">
    <source>
        <dbReference type="ARBA" id="ARBA00022475"/>
    </source>
</evidence>